<reference evidence="1" key="1">
    <citation type="submission" date="2019-03" db="EMBL/GenBank/DDBJ databases">
        <title>WGS assembly of Setaria viridis.</title>
        <authorList>
            <person name="Huang P."/>
            <person name="Jenkins J."/>
            <person name="Grimwood J."/>
            <person name="Barry K."/>
            <person name="Healey A."/>
            <person name="Mamidi S."/>
            <person name="Sreedasyam A."/>
            <person name="Shu S."/>
            <person name="Feldman M."/>
            <person name="Wu J."/>
            <person name="Yu Y."/>
            <person name="Chen C."/>
            <person name="Johnson J."/>
            <person name="Rokhsar D."/>
            <person name="Baxter I."/>
            <person name="Schmutz J."/>
            <person name="Brutnell T."/>
            <person name="Kellogg E."/>
        </authorList>
    </citation>
    <scope>NUCLEOTIDE SEQUENCE [LARGE SCALE GENOMIC DNA]</scope>
</reference>
<evidence type="ECO:0000313" key="2">
    <source>
        <dbReference type="Proteomes" id="UP000298652"/>
    </source>
</evidence>
<proteinExistence type="predicted"/>
<name>A0A4V6D325_SETVI</name>
<accession>A0A4V6D325</accession>
<keyword evidence="2" id="KW-1185">Reference proteome</keyword>
<dbReference type="AlphaFoldDB" id="A0A4V6D325"/>
<protein>
    <submittedName>
        <fullName evidence="1">Uncharacterized protein</fullName>
    </submittedName>
</protein>
<gene>
    <name evidence="1" type="ORF">SEVIR_8G144400v2</name>
</gene>
<sequence>MNPKLEPFEDYYEEDDYLVRSSPRSETEWVAMLHRNLLNVHDTHRIMGLGSGRDWQGVVLTFCPLICFCHRLAPVGVFHSFGVVLYGGSHLSPNAGWYRNSQVLRVG</sequence>
<dbReference type="Proteomes" id="UP000298652">
    <property type="component" value="Chromosome 8"/>
</dbReference>
<dbReference type="EMBL" id="CM016559">
    <property type="protein sequence ID" value="TKW00916.1"/>
    <property type="molecule type" value="Genomic_DNA"/>
</dbReference>
<dbReference type="Gramene" id="TKW00916">
    <property type="protein sequence ID" value="TKW00916"/>
    <property type="gene ID" value="SEVIR_8G144400v2"/>
</dbReference>
<evidence type="ECO:0000313" key="1">
    <source>
        <dbReference type="EMBL" id="TKW00916.1"/>
    </source>
</evidence>
<organism evidence="1 2">
    <name type="scientific">Setaria viridis</name>
    <name type="common">Green bristlegrass</name>
    <name type="synonym">Setaria italica subsp. viridis</name>
    <dbReference type="NCBI Taxonomy" id="4556"/>
    <lineage>
        <taxon>Eukaryota</taxon>
        <taxon>Viridiplantae</taxon>
        <taxon>Streptophyta</taxon>
        <taxon>Embryophyta</taxon>
        <taxon>Tracheophyta</taxon>
        <taxon>Spermatophyta</taxon>
        <taxon>Magnoliopsida</taxon>
        <taxon>Liliopsida</taxon>
        <taxon>Poales</taxon>
        <taxon>Poaceae</taxon>
        <taxon>PACMAD clade</taxon>
        <taxon>Panicoideae</taxon>
        <taxon>Panicodae</taxon>
        <taxon>Paniceae</taxon>
        <taxon>Cenchrinae</taxon>
        <taxon>Setaria</taxon>
    </lineage>
</organism>